<evidence type="ECO:0000256" key="1">
    <source>
        <dbReference type="ARBA" id="ARBA00022898"/>
    </source>
</evidence>
<name>A0A918RLS9_9GAMM</name>
<feature type="modified residue" description="N6-(pyridoxal phosphate)lysine" evidence="2 3">
    <location>
        <position position="39"/>
    </location>
</feature>
<dbReference type="Pfam" id="PF01168">
    <property type="entry name" value="Ala_racemase_N"/>
    <property type="match status" value="1"/>
</dbReference>
<dbReference type="AlphaFoldDB" id="A0A918RLS9"/>
<reference evidence="6" key="2">
    <citation type="submission" date="2020-09" db="EMBL/GenBank/DDBJ databases">
        <authorList>
            <person name="Sun Q."/>
            <person name="Kim S."/>
        </authorList>
    </citation>
    <scope>NUCLEOTIDE SEQUENCE</scope>
    <source>
        <strain evidence="6">KCTC 12711</strain>
    </source>
</reference>
<dbReference type="NCBIfam" id="TIGR00044">
    <property type="entry name" value="YggS family pyridoxal phosphate-dependent enzyme"/>
    <property type="match status" value="1"/>
</dbReference>
<dbReference type="PIRSF" id="PIRSF004848">
    <property type="entry name" value="YBL036c_PLPDEIII"/>
    <property type="match status" value="1"/>
</dbReference>
<dbReference type="EMBL" id="BMXA01000002">
    <property type="protein sequence ID" value="GHA05170.1"/>
    <property type="molecule type" value="Genomic_DNA"/>
</dbReference>
<comment type="caution">
    <text evidence="6">The sequence shown here is derived from an EMBL/GenBank/DDBJ whole genome shotgun (WGS) entry which is preliminary data.</text>
</comment>
<keyword evidence="7" id="KW-1185">Reference proteome</keyword>
<dbReference type="PANTHER" id="PTHR10146">
    <property type="entry name" value="PROLINE SYNTHETASE CO-TRANSCRIBED BACTERIAL HOMOLOG PROTEIN"/>
    <property type="match status" value="1"/>
</dbReference>
<keyword evidence="1 2" id="KW-0663">Pyridoxal phosphate</keyword>
<dbReference type="HAMAP" id="MF_02087">
    <property type="entry name" value="PLP_homeostasis"/>
    <property type="match status" value="1"/>
</dbReference>
<sequence>MSNRDYASTQLAKVLTRIQNACTKAGRDPSTVRLVGASKHQSARLIRDFAEAGLHDVGENYLQEAQEKQSKLSDTTLKWHYIGQIQSNKCKAIAEHFSWVHGVDRLKVARRLNQHMSAERAPLKVLVQINIDDEQSKAGVSAQAAPDLCAQISELERLTLTGLMMIPAPQSSPERQRATFAQARELLSQINQHHGLSLSELSMGMSNDLEQAILEGSTQVRIGTDLFGART</sequence>
<reference evidence="6" key="1">
    <citation type="journal article" date="2014" name="Int. J. Syst. Evol. Microbiol.">
        <title>Complete genome sequence of Corynebacterium casei LMG S-19264T (=DSM 44701T), isolated from a smear-ripened cheese.</title>
        <authorList>
            <consortium name="US DOE Joint Genome Institute (JGI-PGF)"/>
            <person name="Walter F."/>
            <person name="Albersmeier A."/>
            <person name="Kalinowski J."/>
            <person name="Ruckert C."/>
        </authorList>
    </citation>
    <scope>NUCLEOTIDE SEQUENCE</scope>
    <source>
        <strain evidence="6">KCTC 12711</strain>
    </source>
</reference>
<evidence type="ECO:0000259" key="5">
    <source>
        <dbReference type="Pfam" id="PF01168"/>
    </source>
</evidence>
<feature type="domain" description="Alanine racemase N-terminal" evidence="5">
    <location>
        <begin position="37"/>
        <end position="230"/>
    </location>
</feature>
<comment type="similarity">
    <text evidence="2 4">Belongs to the pyridoxal phosphate-binding protein YggS/PROSC family.</text>
</comment>
<protein>
    <recommendedName>
        <fullName evidence="2">Pyridoxal phosphate homeostasis protein</fullName>
        <shortName evidence="2">PLP homeostasis protein</shortName>
    </recommendedName>
</protein>
<gene>
    <name evidence="6" type="ORF">GCM10008090_13410</name>
</gene>
<dbReference type="Proteomes" id="UP000614811">
    <property type="component" value="Unassembled WGS sequence"/>
</dbReference>
<dbReference type="CDD" id="cd06824">
    <property type="entry name" value="PLPDE_III_Yggs_like"/>
    <property type="match status" value="1"/>
</dbReference>
<dbReference type="InterPro" id="IPR001608">
    <property type="entry name" value="Ala_racemase_N"/>
</dbReference>
<dbReference type="InterPro" id="IPR011078">
    <property type="entry name" value="PyrdxlP_homeostasis"/>
</dbReference>
<proteinExistence type="inferred from homology"/>
<dbReference type="InterPro" id="IPR029066">
    <property type="entry name" value="PLP-binding_barrel"/>
</dbReference>
<evidence type="ECO:0000256" key="3">
    <source>
        <dbReference type="PIRSR" id="PIRSR004848-1"/>
    </source>
</evidence>
<evidence type="ECO:0000256" key="4">
    <source>
        <dbReference type="RuleBase" id="RU004514"/>
    </source>
</evidence>
<dbReference type="GO" id="GO:0030170">
    <property type="term" value="F:pyridoxal phosphate binding"/>
    <property type="evidence" value="ECO:0007669"/>
    <property type="project" value="UniProtKB-UniRule"/>
</dbReference>
<evidence type="ECO:0000313" key="7">
    <source>
        <dbReference type="Proteomes" id="UP000614811"/>
    </source>
</evidence>
<dbReference type="FunFam" id="3.20.20.10:FF:000018">
    <property type="entry name" value="Pyridoxal phosphate homeostasis protein"/>
    <property type="match status" value="1"/>
</dbReference>
<dbReference type="RefSeq" id="WP_189399263.1">
    <property type="nucleotide sequence ID" value="NZ_BMXA01000002.1"/>
</dbReference>
<accession>A0A918RLS9</accession>
<evidence type="ECO:0000313" key="6">
    <source>
        <dbReference type="EMBL" id="GHA05170.1"/>
    </source>
</evidence>
<comment type="function">
    <text evidence="2">Pyridoxal 5'-phosphate (PLP)-binding protein, which is involved in PLP homeostasis.</text>
</comment>
<comment type="cofactor">
    <cofactor evidence="3">
        <name>pyridoxal 5'-phosphate</name>
        <dbReference type="ChEBI" id="CHEBI:597326"/>
    </cofactor>
</comment>
<organism evidence="6 7">
    <name type="scientific">Arenicella chitinivorans</name>
    <dbReference type="NCBI Taxonomy" id="1329800"/>
    <lineage>
        <taxon>Bacteria</taxon>
        <taxon>Pseudomonadati</taxon>
        <taxon>Pseudomonadota</taxon>
        <taxon>Gammaproteobacteria</taxon>
        <taxon>Arenicellales</taxon>
        <taxon>Arenicellaceae</taxon>
        <taxon>Arenicella</taxon>
    </lineage>
</organism>
<dbReference type="PANTHER" id="PTHR10146:SF14">
    <property type="entry name" value="PYRIDOXAL PHOSPHATE HOMEOSTASIS PROTEIN"/>
    <property type="match status" value="1"/>
</dbReference>
<evidence type="ECO:0000256" key="2">
    <source>
        <dbReference type="HAMAP-Rule" id="MF_02087"/>
    </source>
</evidence>
<dbReference type="Gene3D" id="3.20.20.10">
    <property type="entry name" value="Alanine racemase"/>
    <property type="match status" value="1"/>
</dbReference>
<dbReference type="SUPFAM" id="SSF51419">
    <property type="entry name" value="PLP-binding barrel"/>
    <property type="match status" value="1"/>
</dbReference>